<feature type="binding site" evidence="11">
    <location>
        <position position="100"/>
    </location>
    <ligand>
        <name>[4Fe-4S] cluster</name>
        <dbReference type="ChEBI" id="CHEBI:49883"/>
    </ligand>
</feature>
<evidence type="ECO:0000256" key="4">
    <source>
        <dbReference type="ARBA" id="ARBA00022723"/>
    </source>
</evidence>
<sequence>MGPLFSERRTTGGRSDTRPPCQVADPDDGAVTRSNDRNHDRCAPRSAPTEEHIKMDWRNDAACRDEDPELFFPVGTSGPALSQIARAKSVCRRCPAMTECLKWALESGQDAGVWGGASEDERRALKRHGIRPEVHTSF</sequence>
<feature type="compositionally biased region" description="Basic and acidic residues" evidence="12">
    <location>
        <begin position="34"/>
        <end position="48"/>
    </location>
</feature>
<comment type="subcellular location">
    <subcellularLocation>
        <location evidence="1 11">Cytoplasm</location>
    </subcellularLocation>
</comment>
<proteinExistence type="inferred from homology"/>
<feature type="region of interest" description="Disordered" evidence="12">
    <location>
        <begin position="1"/>
        <end position="48"/>
    </location>
</feature>
<keyword evidence="4 11" id="KW-0479">Metal-binding</keyword>
<dbReference type="PANTHER" id="PTHR38839">
    <property type="entry name" value="TRANSCRIPTIONAL REGULATOR WHID-RELATED"/>
    <property type="match status" value="1"/>
</dbReference>
<comment type="function">
    <text evidence="11">Acts as a transcriptional regulator. Probably redox-responsive. The apo- but not holo-form probably binds DNA.</text>
</comment>
<keyword evidence="7 11" id="KW-0805">Transcription regulation</keyword>
<evidence type="ECO:0000256" key="8">
    <source>
        <dbReference type="ARBA" id="ARBA00023125"/>
    </source>
</evidence>
<keyword evidence="9 11" id="KW-1015">Disulfide bond</keyword>
<dbReference type="PANTHER" id="PTHR38839:SF6">
    <property type="entry name" value="TRANSCRIPTIONAL REGULATOR WHIB1"/>
    <property type="match status" value="1"/>
</dbReference>
<comment type="PTM">
    <text evidence="11">Upon Fe-S cluster removal intramolecular disulfide bonds are formed.</text>
</comment>
<dbReference type="HAMAP" id="MF_01479">
    <property type="entry name" value="WhiB"/>
    <property type="match status" value="1"/>
</dbReference>
<feature type="binding site" evidence="11">
    <location>
        <position position="94"/>
    </location>
    <ligand>
        <name>[4Fe-4S] cluster</name>
        <dbReference type="ChEBI" id="CHEBI:49883"/>
    </ligand>
</feature>
<evidence type="ECO:0000256" key="3">
    <source>
        <dbReference type="ARBA" id="ARBA00022485"/>
    </source>
</evidence>
<keyword evidence="11" id="KW-0963">Cytoplasm</keyword>
<keyword evidence="5 11" id="KW-0408">Iron</keyword>
<evidence type="ECO:0000256" key="10">
    <source>
        <dbReference type="ARBA" id="ARBA00023163"/>
    </source>
</evidence>
<evidence type="ECO:0000313" key="15">
    <source>
        <dbReference type="Proteomes" id="UP001500928"/>
    </source>
</evidence>
<comment type="similarity">
    <text evidence="2 11">Belongs to the WhiB family.</text>
</comment>
<dbReference type="Proteomes" id="UP001500928">
    <property type="component" value="Unassembled WGS sequence"/>
</dbReference>
<evidence type="ECO:0000256" key="12">
    <source>
        <dbReference type="SAM" id="MobiDB-lite"/>
    </source>
</evidence>
<keyword evidence="15" id="KW-1185">Reference proteome</keyword>
<accession>A0ABP9AVT4</accession>
<comment type="caution">
    <text evidence="14">The sequence shown here is derived from an EMBL/GenBank/DDBJ whole genome shotgun (WGS) entry which is preliminary data.</text>
</comment>
<keyword evidence="6 11" id="KW-0411">Iron-sulfur</keyword>
<dbReference type="Pfam" id="PF02467">
    <property type="entry name" value="Whib"/>
    <property type="match status" value="1"/>
</dbReference>
<feature type="domain" description="4Fe-4S Wbl-type" evidence="13">
    <location>
        <begin position="62"/>
        <end position="124"/>
    </location>
</feature>
<gene>
    <name evidence="11" type="primary">whiB</name>
    <name evidence="14" type="ORF">GCM10023200_20090</name>
</gene>
<keyword evidence="3 11" id="KW-0004">4Fe-4S</keyword>
<evidence type="ECO:0000256" key="9">
    <source>
        <dbReference type="ARBA" id="ARBA00023157"/>
    </source>
</evidence>
<evidence type="ECO:0000256" key="5">
    <source>
        <dbReference type="ARBA" id="ARBA00023004"/>
    </source>
</evidence>
<evidence type="ECO:0000256" key="1">
    <source>
        <dbReference type="ARBA" id="ARBA00004496"/>
    </source>
</evidence>
<evidence type="ECO:0000256" key="11">
    <source>
        <dbReference type="HAMAP-Rule" id="MF_01479"/>
    </source>
</evidence>
<protein>
    <recommendedName>
        <fullName evidence="11">Transcriptional regulator WhiB</fullName>
    </recommendedName>
</protein>
<keyword evidence="8 11" id="KW-0238">DNA-binding</keyword>
<evidence type="ECO:0000256" key="6">
    <source>
        <dbReference type="ARBA" id="ARBA00023014"/>
    </source>
</evidence>
<evidence type="ECO:0000256" key="2">
    <source>
        <dbReference type="ARBA" id="ARBA00006597"/>
    </source>
</evidence>
<evidence type="ECO:0000313" key="14">
    <source>
        <dbReference type="EMBL" id="GAA4786098.1"/>
    </source>
</evidence>
<dbReference type="EMBL" id="BAABHO010000013">
    <property type="protein sequence ID" value="GAA4786098.1"/>
    <property type="molecule type" value="Genomic_DNA"/>
</dbReference>
<evidence type="ECO:0000256" key="7">
    <source>
        <dbReference type="ARBA" id="ARBA00023015"/>
    </source>
</evidence>
<keyword evidence="10 11" id="KW-0804">Transcription</keyword>
<organism evidence="14 15">
    <name type="scientific">Actinomycetospora chlora</name>
    <dbReference type="NCBI Taxonomy" id="663608"/>
    <lineage>
        <taxon>Bacteria</taxon>
        <taxon>Bacillati</taxon>
        <taxon>Actinomycetota</taxon>
        <taxon>Actinomycetes</taxon>
        <taxon>Pseudonocardiales</taxon>
        <taxon>Pseudonocardiaceae</taxon>
        <taxon>Actinomycetospora</taxon>
    </lineage>
</organism>
<dbReference type="InterPro" id="IPR034768">
    <property type="entry name" value="4FE4S_WBL"/>
</dbReference>
<reference evidence="15" key="1">
    <citation type="journal article" date="2019" name="Int. J. Syst. Evol. Microbiol.">
        <title>The Global Catalogue of Microorganisms (GCM) 10K type strain sequencing project: providing services to taxonomists for standard genome sequencing and annotation.</title>
        <authorList>
            <consortium name="The Broad Institute Genomics Platform"/>
            <consortium name="The Broad Institute Genome Sequencing Center for Infectious Disease"/>
            <person name="Wu L."/>
            <person name="Ma J."/>
        </authorList>
    </citation>
    <scope>NUCLEOTIDE SEQUENCE [LARGE SCALE GENOMIC DNA]</scope>
    <source>
        <strain evidence="15">JCM 17979</strain>
    </source>
</reference>
<evidence type="ECO:0000259" key="13">
    <source>
        <dbReference type="PROSITE" id="PS51674"/>
    </source>
</evidence>
<feature type="compositionally biased region" description="Basic and acidic residues" evidence="12">
    <location>
        <begin position="1"/>
        <end position="10"/>
    </location>
</feature>
<dbReference type="InterPro" id="IPR003482">
    <property type="entry name" value="Whib"/>
</dbReference>
<name>A0ABP9AVT4_9PSEU</name>
<comment type="cofactor">
    <cofactor evidence="11">
        <name>[4Fe-4S] cluster</name>
        <dbReference type="ChEBI" id="CHEBI:49883"/>
    </cofactor>
    <text evidence="11">Binds 1 [4Fe-4S] cluster per subunit. Following nitrosylation of the [4Fe-4S] cluster binds 1 [4Fe-8(NO)] cluster per subunit.</text>
</comment>
<feature type="binding site" evidence="11">
    <location>
        <position position="63"/>
    </location>
    <ligand>
        <name>[4Fe-4S] cluster</name>
        <dbReference type="ChEBI" id="CHEBI:49883"/>
    </ligand>
</feature>
<dbReference type="PROSITE" id="PS51674">
    <property type="entry name" value="4FE4S_WBL"/>
    <property type="match status" value="1"/>
</dbReference>
<feature type="binding site" evidence="11">
    <location>
        <position position="91"/>
    </location>
    <ligand>
        <name>[4Fe-4S] cluster</name>
        <dbReference type="ChEBI" id="CHEBI:49883"/>
    </ligand>
</feature>
<comment type="PTM">
    <text evidence="11">The Fe-S cluster can be nitrosylated by nitric oxide (NO).</text>
</comment>